<dbReference type="GO" id="GO:0022857">
    <property type="term" value="F:transmembrane transporter activity"/>
    <property type="evidence" value="ECO:0007669"/>
    <property type="project" value="InterPro"/>
</dbReference>
<comment type="subcellular location">
    <subcellularLocation>
        <location evidence="1">Membrane</location>
        <topology evidence="1">Multi-pass membrane protein</topology>
    </subcellularLocation>
</comment>
<evidence type="ECO:0000256" key="3">
    <source>
        <dbReference type="ARBA" id="ARBA00022692"/>
    </source>
</evidence>
<gene>
    <name evidence="7" type="ORF">G2W53_002297</name>
</gene>
<name>A0A834XKD0_9FABA</name>
<organism evidence="7 8">
    <name type="scientific">Senna tora</name>
    <dbReference type="NCBI Taxonomy" id="362788"/>
    <lineage>
        <taxon>Eukaryota</taxon>
        <taxon>Viridiplantae</taxon>
        <taxon>Streptophyta</taxon>
        <taxon>Embryophyta</taxon>
        <taxon>Tracheophyta</taxon>
        <taxon>Spermatophyta</taxon>
        <taxon>Magnoliopsida</taxon>
        <taxon>eudicotyledons</taxon>
        <taxon>Gunneridae</taxon>
        <taxon>Pentapetalae</taxon>
        <taxon>rosids</taxon>
        <taxon>fabids</taxon>
        <taxon>Fabales</taxon>
        <taxon>Fabaceae</taxon>
        <taxon>Caesalpinioideae</taxon>
        <taxon>Cassia clade</taxon>
        <taxon>Senna</taxon>
    </lineage>
</organism>
<dbReference type="Pfam" id="PF00854">
    <property type="entry name" value="PTR2"/>
    <property type="match status" value="1"/>
</dbReference>
<feature type="transmembrane region" description="Helical" evidence="6">
    <location>
        <begin position="56"/>
        <end position="75"/>
    </location>
</feature>
<protein>
    <submittedName>
        <fullName evidence="7">Protein NRT1/ PTR FAMILY 5.4-like</fullName>
    </submittedName>
</protein>
<comment type="similarity">
    <text evidence="2">Belongs to the major facilitator superfamily. Proton-dependent oligopeptide transporter (POT/PTR) (TC 2.A.17) family.</text>
</comment>
<feature type="transmembrane region" description="Helical" evidence="6">
    <location>
        <begin position="444"/>
        <end position="466"/>
    </location>
</feature>
<feature type="transmembrane region" description="Helical" evidence="6">
    <location>
        <begin position="369"/>
        <end position="388"/>
    </location>
</feature>
<keyword evidence="4 6" id="KW-1133">Transmembrane helix</keyword>
<dbReference type="InterPro" id="IPR036259">
    <property type="entry name" value="MFS_trans_sf"/>
</dbReference>
<evidence type="ECO:0000256" key="1">
    <source>
        <dbReference type="ARBA" id="ARBA00004141"/>
    </source>
</evidence>
<feature type="transmembrane region" description="Helical" evidence="6">
    <location>
        <begin position="304"/>
        <end position="326"/>
    </location>
</feature>
<evidence type="ECO:0000256" key="6">
    <source>
        <dbReference type="SAM" id="Phobius"/>
    </source>
</evidence>
<proteinExistence type="inferred from homology"/>
<feature type="transmembrane region" description="Helical" evidence="6">
    <location>
        <begin position="87"/>
        <end position="106"/>
    </location>
</feature>
<dbReference type="EMBL" id="JAAIUW010000001">
    <property type="protein sequence ID" value="KAF7845392.1"/>
    <property type="molecule type" value="Genomic_DNA"/>
</dbReference>
<feature type="transmembrane region" description="Helical" evidence="6">
    <location>
        <begin position="112"/>
        <end position="131"/>
    </location>
</feature>
<dbReference type="GO" id="GO:0016020">
    <property type="term" value="C:membrane"/>
    <property type="evidence" value="ECO:0007669"/>
    <property type="project" value="UniProtKB-SubCell"/>
</dbReference>
<evidence type="ECO:0000313" key="7">
    <source>
        <dbReference type="EMBL" id="KAF7845392.1"/>
    </source>
</evidence>
<comment type="caution">
    <text evidence="7">The sequence shown here is derived from an EMBL/GenBank/DDBJ whole genome shotgun (WGS) entry which is preliminary data.</text>
</comment>
<dbReference type="SUPFAM" id="SSF103473">
    <property type="entry name" value="MFS general substrate transporter"/>
    <property type="match status" value="1"/>
</dbReference>
<keyword evidence="5 6" id="KW-0472">Membrane</keyword>
<keyword evidence="8" id="KW-1185">Reference proteome</keyword>
<feature type="transmembrane region" description="Helical" evidence="6">
    <location>
        <begin position="338"/>
        <end position="357"/>
    </location>
</feature>
<dbReference type="Proteomes" id="UP000634136">
    <property type="component" value="Unassembled WGS sequence"/>
</dbReference>
<dbReference type="Gene3D" id="1.20.1250.20">
    <property type="entry name" value="MFS general substrate transporter like domains"/>
    <property type="match status" value="1"/>
</dbReference>
<dbReference type="PANTHER" id="PTHR11654">
    <property type="entry name" value="OLIGOPEPTIDE TRANSPORTER-RELATED"/>
    <property type="match status" value="1"/>
</dbReference>
<sequence>MINTVSSKLGAWWRIHVVFSKTLFFICVLISSISFVEFAVATVVVDYFTEVLNYDIVEAAVITNLTDALLSLLVILPRFSETYVGRFNVITFYSGAYATGLMLLWVNEACAYTQSQFYMFFSLAFLLLVLGKSGSESSLHKFLEYQMNEKVKGMNPESQNMDTEEEQEKNEVRVDLTWMGTFKISALVMGGGYQIFYSGCFYYTLEKPTKCEEEENEFQFLRKIYVVYKAAFRKRKQDYPVSPDSYYWKDQRQSNVYSKREGQTQFLPKAFGVLDKAAIIIEANNLKDVYSVKEVREVKRFSSVIVLLCSILPYGLMTTIASTFFVQQAETMRYNYNTSALFVMSCWMRCVVTWFFWWKNLEKQSITKVRIFCGMLCSVFCCFVAFWVEHHRLSSDDVVDGSWLIPQFLLLGLAEALVEDGVEVFVCNHVPPSMCRFGELFTELLFAVGKLLTVVFALIFRGLGWFKESLGDSKLERYYVWLAILNFVFLFIYGYYSRNHALSEAYPEDQELTMMEE</sequence>
<evidence type="ECO:0000256" key="4">
    <source>
        <dbReference type="ARBA" id="ARBA00022989"/>
    </source>
</evidence>
<keyword evidence="3 6" id="KW-0812">Transmembrane</keyword>
<dbReference type="InterPro" id="IPR000109">
    <property type="entry name" value="POT_fam"/>
</dbReference>
<accession>A0A834XKD0</accession>
<reference evidence="7" key="1">
    <citation type="submission" date="2020-09" db="EMBL/GenBank/DDBJ databases">
        <title>Genome-Enabled Discovery of Anthraquinone Biosynthesis in Senna tora.</title>
        <authorList>
            <person name="Kang S.-H."/>
            <person name="Pandey R.P."/>
            <person name="Lee C.-M."/>
            <person name="Sim J.-S."/>
            <person name="Jeong J.-T."/>
            <person name="Choi B.-S."/>
            <person name="Jung M."/>
            <person name="Ginzburg D."/>
            <person name="Zhao K."/>
            <person name="Won S.Y."/>
            <person name="Oh T.-J."/>
            <person name="Yu Y."/>
            <person name="Kim N.-H."/>
            <person name="Lee O.R."/>
            <person name="Lee T.-H."/>
            <person name="Bashyal P."/>
            <person name="Kim T.-S."/>
            <person name="Lee W.-H."/>
            <person name="Kawkins C."/>
            <person name="Kim C.-K."/>
            <person name="Kim J.S."/>
            <person name="Ahn B.O."/>
            <person name="Rhee S.Y."/>
            <person name="Sohng J.K."/>
        </authorList>
    </citation>
    <scope>NUCLEOTIDE SEQUENCE</scope>
    <source>
        <tissue evidence="7">Leaf</tissue>
    </source>
</reference>
<feature type="transmembrane region" description="Helical" evidence="6">
    <location>
        <begin position="23"/>
        <end position="44"/>
    </location>
</feature>
<feature type="transmembrane region" description="Helical" evidence="6">
    <location>
        <begin position="478"/>
        <end position="496"/>
    </location>
</feature>
<evidence type="ECO:0000256" key="2">
    <source>
        <dbReference type="ARBA" id="ARBA00005982"/>
    </source>
</evidence>
<evidence type="ECO:0000313" key="8">
    <source>
        <dbReference type="Proteomes" id="UP000634136"/>
    </source>
</evidence>
<dbReference type="AlphaFoldDB" id="A0A834XKD0"/>
<evidence type="ECO:0000256" key="5">
    <source>
        <dbReference type="ARBA" id="ARBA00023136"/>
    </source>
</evidence>
<dbReference type="OrthoDB" id="1181826at2759"/>